<feature type="compositionally biased region" description="Basic and acidic residues" evidence="1">
    <location>
        <begin position="158"/>
        <end position="186"/>
    </location>
</feature>
<proteinExistence type="predicted"/>
<dbReference type="Proteomes" id="UP000827724">
    <property type="component" value="Unassembled WGS sequence"/>
</dbReference>
<feature type="compositionally biased region" description="Basic and acidic residues" evidence="1">
    <location>
        <begin position="204"/>
        <end position="224"/>
    </location>
</feature>
<sequence length="257" mass="27293">MKDISYHHHDSQQVAHGGKEQAVQIVAHGDANLGAESIENDLPGDEEEDAKGDVAQGPPVLQRPNHKQDLHADVDEQLDGVEQIQDDEEPDGVGRTKPGPSLEGRQRDEEGDGKGNERAEPQHPHGERRAILVQLESDEAVDEQTRHDGAGQAVLHAGEVRERPAARGHDPGIDDERDEGEQHVQVEEAEDLLAPDGGELAPHVQDHDDGHAERGDVGKGRGALEDDCVGDLDVTGEAVGLDADAARGGQDGADGGA</sequence>
<dbReference type="EMBL" id="JAIWOZ010000007">
    <property type="protein sequence ID" value="KAH6603697.1"/>
    <property type="molecule type" value="Genomic_DNA"/>
</dbReference>
<evidence type="ECO:0000313" key="2">
    <source>
        <dbReference type="EMBL" id="KAH6603697.1"/>
    </source>
</evidence>
<protein>
    <submittedName>
        <fullName evidence="2">Uncharacterized protein</fullName>
    </submittedName>
</protein>
<feature type="compositionally biased region" description="Acidic residues" evidence="1">
    <location>
        <begin position="38"/>
        <end position="50"/>
    </location>
</feature>
<reference evidence="2" key="1">
    <citation type="submission" date="2021-08" db="EMBL/GenBank/DDBJ databases">
        <title>Chromosome-Level Trichoderma cornu-damae using Hi-C Data.</title>
        <authorList>
            <person name="Kim C.S."/>
        </authorList>
    </citation>
    <scope>NUCLEOTIDE SEQUENCE</scope>
    <source>
        <strain evidence="2">KA19-0412C</strain>
    </source>
</reference>
<feature type="region of interest" description="Disordered" evidence="1">
    <location>
        <begin position="1"/>
        <end position="228"/>
    </location>
</feature>
<comment type="caution">
    <text evidence="2">The sequence shown here is derived from an EMBL/GenBank/DDBJ whole genome shotgun (WGS) entry which is preliminary data.</text>
</comment>
<dbReference type="AlphaFoldDB" id="A0A9P8TT61"/>
<feature type="compositionally biased region" description="Basic and acidic residues" evidence="1">
    <location>
        <begin position="104"/>
        <end position="130"/>
    </location>
</feature>
<keyword evidence="3" id="KW-1185">Reference proteome</keyword>
<name>A0A9P8TT61_9HYPO</name>
<feature type="compositionally biased region" description="Acidic residues" evidence="1">
    <location>
        <begin position="75"/>
        <end position="91"/>
    </location>
</feature>
<evidence type="ECO:0000256" key="1">
    <source>
        <dbReference type="SAM" id="MobiDB-lite"/>
    </source>
</evidence>
<gene>
    <name evidence="2" type="ORF">Trco_008472</name>
</gene>
<evidence type="ECO:0000313" key="3">
    <source>
        <dbReference type="Proteomes" id="UP000827724"/>
    </source>
</evidence>
<accession>A0A9P8TT61</accession>
<dbReference type="OrthoDB" id="10638625at2759"/>
<feature type="compositionally biased region" description="Basic and acidic residues" evidence="1">
    <location>
        <begin position="1"/>
        <end position="11"/>
    </location>
</feature>
<organism evidence="2 3">
    <name type="scientific">Trichoderma cornu-damae</name>
    <dbReference type="NCBI Taxonomy" id="654480"/>
    <lineage>
        <taxon>Eukaryota</taxon>
        <taxon>Fungi</taxon>
        <taxon>Dikarya</taxon>
        <taxon>Ascomycota</taxon>
        <taxon>Pezizomycotina</taxon>
        <taxon>Sordariomycetes</taxon>
        <taxon>Hypocreomycetidae</taxon>
        <taxon>Hypocreales</taxon>
        <taxon>Hypocreaceae</taxon>
        <taxon>Trichoderma</taxon>
    </lineage>
</organism>